<dbReference type="EMBL" id="JAACJN010000132">
    <property type="protein sequence ID" value="KAF5368738.1"/>
    <property type="molecule type" value="Genomic_DNA"/>
</dbReference>
<dbReference type="AlphaFoldDB" id="A0A8H5LTB2"/>
<sequence length="286" mass="32138">MSVITASNPLPAQSHAPLPEEKCYICKGKPAPGYKSCTKCRQKQNERSRKQNERSRQQKQKLKAQIALTSKWENEPVKPAMEASELKRKAEDGGNAEEREKKRAKRVLKAYRRMDTQRTVSGNTSQHDTMEFGVEFQTASELYQRLKKLVRKDICINFQACHSIVADPSYNHGKRASLVARDISKICKVPFDYKITLAPAISSRTSHSLRYNCACKSPDFDAKSTSSVRKRDAYFAKIFGSGPSQASPSAPTSQVSCQGTIEVTIMDDNRHPVGIPGQQIRVHIRH</sequence>
<evidence type="ECO:0000313" key="3">
    <source>
        <dbReference type="Proteomes" id="UP000518752"/>
    </source>
</evidence>
<name>A0A8H5LTB2_9AGAR</name>
<protein>
    <submittedName>
        <fullName evidence="2">Uncharacterized protein</fullName>
    </submittedName>
</protein>
<evidence type="ECO:0000256" key="1">
    <source>
        <dbReference type="SAM" id="MobiDB-lite"/>
    </source>
</evidence>
<evidence type="ECO:0000313" key="2">
    <source>
        <dbReference type="EMBL" id="KAF5368738.1"/>
    </source>
</evidence>
<dbReference type="Proteomes" id="UP000518752">
    <property type="component" value="Unassembled WGS sequence"/>
</dbReference>
<accession>A0A8H5LTB2</accession>
<feature type="compositionally biased region" description="Polar residues" evidence="1">
    <location>
        <begin position="1"/>
        <end position="11"/>
    </location>
</feature>
<reference evidence="2 3" key="1">
    <citation type="journal article" date="2020" name="ISME J.">
        <title>Uncovering the hidden diversity of litter-decomposition mechanisms in mushroom-forming fungi.</title>
        <authorList>
            <person name="Floudas D."/>
            <person name="Bentzer J."/>
            <person name="Ahren D."/>
            <person name="Johansson T."/>
            <person name="Persson P."/>
            <person name="Tunlid A."/>
        </authorList>
    </citation>
    <scope>NUCLEOTIDE SEQUENCE [LARGE SCALE GENOMIC DNA]</scope>
    <source>
        <strain evidence="2 3">CBS 406.79</strain>
    </source>
</reference>
<organism evidence="2 3">
    <name type="scientific">Collybiopsis confluens</name>
    <dbReference type="NCBI Taxonomy" id="2823264"/>
    <lineage>
        <taxon>Eukaryota</taxon>
        <taxon>Fungi</taxon>
        <taxon>Dikarya</taxon>
        <taxon>Basidiomycota</taxon>
        <taxon>Agaricomycotina</taxon>
        <taxon>Agaricomycetes</taxon>
        <taxon>Agaricomycetidae</taxon>
        <taxon>Agaricales</taxon>
        <taxon>Marasmiineae</taxon>
        <taxon>Omphalotaceae</taxon>
        <taxon>Collybiopsis</taxon>
    </lineage>
</organism>
<feature type="region of interest" description="Disordered" evidence="1">
    <location>
        <begin position="30"/>
        <end position="101"/>
    </location>
</feature>
<comment type="caution">
    <text evidence="2">The sequence shown here is derived from an EMBL/GenBank/DDBJ whole genome shotgun (WGS) entry which is preliminary data.</text>
</comment>
<keyword evidence="3" id="KW-1185">Reference proteome</keyword>
<feature type="compositionally biased region" description="Basic and acidic residues" evidence="1">
    <location>
        <begin position="43"/>
        <end position="56"/>
    </location>
</feature>
<feature type="compositionally biased region" description="Basic and acidic residues" evidence="1">
    <location>
        <begin position="84"/>
        <end position="101"/>
    </location>
</feature>
<gene>
    <name evidence="2" type="ORF">D9757_010418</name>
</gene>
<dbReference type="OrthoDB" id="3025610at2759"/>
<feature type="region of interest" description="Disordered" evidence="1">
    <location>
        <begin position="1"/>
        <end position="20"/>
    </location>
</feature>
<proteinExistence type="predicted"/>